<dbReference type="SUPFAM" id="SSF53474">
    <property type="entry name" value="alpha/beta-Hydrolases"/>
    <property type="match status" value="1"/>
</dbReference>
<accession>A0A914DCN8</accession>
<dbReference type="WBParaSite" id="ACRNAN_scaffold2338.g24686.t1">
    <property type="protein sequence ID" value="ACRNAN_scaffold2338.g24686.t1"/>
    <property type="gene ID" value="ACRNAN_scaffold2338.g24686"/>
</dbReference>
<evidence type="ECO:0000259" key="1">
    <source>
        <dbReference type="Pfam" id="PF01764"/>
    </source>
</evidence>
<proteinExistence type="predicted"/>
<keyword evidence="2" id="KW-1185">Reference proteome</keyword>
<reference evidence="3" key="1">
    <citation type="submission" date="2022-11" db="UniProtKB">
        <authorList>
            <consortium name="WormBaseParasite"/>
        </authorList>
    </citation>
    <scope>IDENTIFICATION</scope>
</reference>
<evidence type="ECO:0000313" key="3">
    <source>
        <dbReference type="WBParaSite" id="ACRNAN_scaffold2338.g24686.t1"/>
    </source>
</evidence>
<protein>
    <submittedName>
        <fullName evidence="3">Fungal lipase-like domain-containing protein</fullName>
    </submittedName>
</protein>
<dbReference type="GO" id="GO:0006629">
    <property type="term" value="P:lipid metabolic process"/>
    <property type="evidence" value="ECO:0007669"/>
    <property type="project" value="InterPro"/>
</dbReference>
<dbReference type="Pfam" id="PF01764">
    <property type="entry name" value="Lipase_3"/>
    <property type="match status" value="1"/>
</dbReference>
<dbReference type="InterPro" id="IPR002921">
    <property type="entry name" value="Fungal_lipase-type"/>
</dbReference>
<dbReference type="AlphaFoldDB" id="A0A914DCN8"/>
<evidence type="ECO:0000313" key="2">
    <source>
        <dbReference type="Proteomes" id="UP000887540"/>
    </source>
</evidence>
<dbReference type="CDD" id="cd00519">
    <property type="entry name" value="Lipase_3"/>
    <property type="match status" value="1"/>
</dbReference>
<dbReference type="PANTHER" id="PTHR45908">
    <property type="entry name" value="PROTEIN CBG11750-RELATED"/>
    <property type="match status" value="1"/>
</dbReference>
<feature type="domain" description="Fungal lipase-type" evidence="1">
    <location>
        <begin position="41"/>
        <end position="151"/>
    </location>
</feature>
<dbReference type="Gene3D" id="3.40.50.1820">
    <property type="entry name" value="alpha/beta hydrolase"/>
    <property type="match status" value="1"/>
</dbReference>
<dbReference type="InterPro" id="IPR029058">
    <property type="entry name" value="AB_hydrolase_fold"/>
</dbReference>
<name>A0A914DCN8_9BILA</name>
<dbReference type="Proteomes" id="UP000887540">
    <property type="component" value="Unplaced"/>
</dbReference>
<organism evidence="2 3">
    <name type="scientific">Acrobeloides nanus</name>
    <dbReference type="NCBI Taxonomy" id="290746"/>
    <lineage>
        <taxon>Eukaryota</taxon>
        <taxon>Metazoa</taxon>
        <taxon>Ecdysozoa</taxon>
        <taxon>Nematoda</taxon>
        <taxon>Chromadorea</taxon>
        <taxon>Rhabditida</taxon>
        <taxon>Tylenchina</taxon>
        <taxon>Cephalobomorpha</taxon>
        <taxon>Cephaloboidea</taxon>
        <taxon>Cephalobidae</taxon>
        <taxon>Acrobeloides</taxon>
    </lineage>
</organism>
<sequence length="214" mass="23965">MVNCSSALGVSHDEEAIILAFRWTVGWGEVYEQSDYNKTVPFPGGGTVLSFYYNVFASVWYGGIRDAFFSVRNSYPTYEVWVTGWSLGAATATMGAAYLSQMGYVQPNNIKLMNFGSPRLGHPDFANRFPSLVPYAYRVVHNRDHVPHAPTPADGYQHIKNEVWYPNAMRDGDPYIECDTGESLNCSAQIQPSQYIPGNHATYFNITGYCQRSP</sequence>